<dbReference type="Gene3D" id="3.30.470.20">
    <property type="entry name" value="ATP-grasp fold, B domain"/>
    <property type="match status" value="1"/>
</dbReference>
<keyword evidence="4 9" id="KW-0317">Glutathione biosynthesis</keyword>
<dbReference type="InterPro" id="IPR014042">
    <property type="entry name" value="Glutathione_synthase_a-hlx"/>
</dbReference>
<dbReference type="SUPFAM" id="SSF56059">
    <property type="entry name" value="Glutathione synthetase ATP-binding domain-like"/>
    <property type="match status" value="1"/>
</dbReference>
<accession>A0A5J4YP86</accession>
<dbReference type="GO" id="GO:0000287">
    <property type="term" value="F:magnesium ion binding"/>
    <property type="evidence" value="ECO:0007669"/>
    <property type="project" value="UniProtKB-UniRule"/>
</dbReference>
<dbReference type="Pfam" id="PF03917">
    <property type="entry name" value="GSH_synth_ATP"/>
    <property type="match status" value="1"/>
</dbReference>
<evidence type="ECO:0000256" key="4">
    <source>
        <dbReference type="ARBA" id="ARBA00022684"/>
    </source>
</evidence>
<dbReference type="Gene3D" id="3.30.1490.50">
    <property type="match status" value="1"/>
</dbReference>
<evidence type="ECO:0000256" key="11">
    <source>
        <dbReference type="PIRSR" id="PIRSR001558-2"/>
    </source>
</evidence>
<feature type="binding site" evidence="11">
    <location>
        <position position="154"/>
    </location>
    <ligand>
        <name>Mg(2+)</name>
        <dbReference type="ChEBI" id="CHEBI:18420"/>
    </ligand>
</feature>
<dbReference type="Pfam" id="PF03199">
    <property type="entry name" value="GSH_synthase"/>
    <property type="match status" value="1"/>
</dbReference>
<feature type="binding site" evidence="12">
    <location>
        <begin position="158"/>
        <end position="161"/>
    </location>
    <ligand>
        <name>substrate</name>
    </ligand>
</feature>
<reference evidence="15" key="1">
    <citation type="journal article" date="2019" name="Nat. Commun.">
        <title>Expansion of phycobilisome linker gene families in mesophilic red algae.</title>
        <authorList>
            <person name="Lee J."/>
            <person name="Kim D."/>
            <person name="Bhattacharya D."/>
            <person name="Yoon H.S."/>
        </authorList>
    </citation>
    <scope>NUCLEOTIDE SEQUENCE [LARGE SCALE GENOMIC DNA]</scope>
    <source>
        <strain evidence="15">CCMP 1328</strain>
    </source>
</reference>
<dbReference type="Gene3D" id="3.30.1490.80">
    <property type="match status" value="1"/>
</dbReference>
<comment type="catalytic activity">
    <reaction evidence="9">
        <text>gamma-L-glutamyl-L-cysteine + glycine + ATP = glutathione + ADP + phosphate + H(+)</text>
        <dbReference type="Rhea" id="RHEA:13557"/>
        <dbReference type="ChEBI" id="CHEBI:15378"/>
        <dbReference type="ChEBI" id="CHEBI:30616"/>
        <dbReference type="ChEBI" id="CHEBI:43474"/>
        <dbReference type="ChEBI" id="CHEBI:57305"/>
        <dbReference type="ChEBI" id="CHEBI:57925"/>
        <dbReference type="ChEBI" id="CHEBI:58173"/>
        <dbReference type="ChEBI" id="CHEBI:456216"/>
        <dbReference type="EC" id="6.3.2.3"/>
    </reaction>
</comment>
<dbReference type="GO" id="GO:0004363">
    <property type="term" value="F:glutathione synthase activity"/>
    <property type="evidence" value="ECO:0007669"/>
    <property type="project" value="UniProtKB-UniRule"/>
</dbReference>
<keyword evidence="7 9" id="KW-0067">ATP-binding</keyword>
<feature type="binding site" evidence="10">
    <location>
        <begin position="391"/>
        <end position="400"/>
    </location>
    <ligand>
        <name>ATP</name>
        <dbReference type="ChEBI" id="CHEBI:30616"/>
    </ligand>
</feature>
<feature type="binding site" evidence="10">
    <location>
        <position position="479"/>
    </location>
    <ligand>
        <name>ATP</name>
        <dbReference type="ChEBI" id="CHEBI:30616"/>
    </ligand>
</feature>
<evidence type="ECO:0000256" key="10">
    <source>
        <dbReference type="PIRSR" id="PIRSR001558-1"/>
    </source>
</evidence>
<comment type="pathway">
    <text evidence="1 9">Sulfur metabolism; glutathione biosynthesis; glutathione from L-cysteine and L-glutamate: step 2/2.</text>
</comment>
<feature type="binding site" evidence="12">
    <location>
        <begin position="230"/>
        <end position="232"/>
    </location>
    <ligand>
        <name>substrate</name>
    </ligand>
</feature>
<evidence type="ECO:0000256" key="12">
    <source>
        <dbReference type="PIRSR" id="PIRSR001558-3"/>
    </source>
</evidence>
<evidence type="ECO:0000256" key="2">
    <source>
        <dbReference type="ARBA" id="ARBA00010385"/>
    </source>
</evidence>
<evidence type="ECO:0000259" key="13">
    <source>
        <dbReference type="Pfam" id="PF03199"/>
    </source>
</evidence>
<comment type="cofactor">
    <cofactor evidence="9 11">
        <name>Mg(2+)</name>
        <dbReference type="ChEBI" id="CHEBI:18420"/>
    </cofactor>
    <text evidence="9 11">Binds 1 Mg(2+) ion per subunit.</text>
</comment>
<sequence>MSECCLLWRMAASNNEDSTDLVAREAISYACAHGMVMALPAAPPLPETLTHAPFCLRASRFDASAFALAVRTAPLFSKLIHRMAMAGPEFLARELDEASQHDSFTARLLACYLDAANHPRGLAQPVSLGLHRFDYFMAKGRGEMDQSVVLQQVELNTIASSFGCLGTRASHLHEFVHQLEGSQVDWDHPENRADEALSDALAKAHGLWLKRHSQDSSKEVQVIFVVQPGERNRFDQDILRHLLLARHRIRSVRLSLSEIASKGRLSSDVDRALEIETGPSAALVSVVYFRAGYGPGDYVSEACWQARVLMENSTAIKCPSLSYQLLGAKKIQQILCDPEVLTRFADSPKDAQLMRDCFASQWSLSAKPEAATSTRAAIQLALDNPHAFVLKPQREGGGNNLYEADLKKALLTMSADELASHILMSRIEPIAVDNTIVRNGKIVSGQVVGELGIFGTFLGDTQNGDIFLNETAGYLLRSKLATVDDGGVAAGVAVLDSPQLVNMGLH</sequence>
<feature type="binding site" evidence="10">
    <location>
        <position position="477"/>
    </location>
    <ligand>
        <name>substrate</name>
    </ligand>
</feature>
<dbReference type="GO" id="GO:0005829">
    <property type="term" value="C:cytosol"/>
    <property type="evidence" value="ECO:0007669"/>
    <property type="project" value="TreeGrafter"/>
</dbReference>
<dbReference type="UniPathway" id="UPA00142">
    <property type="reaction ID" value="UER00210"/>
</dbReference>
<gene>
    <name evidence="14" type="ORF">FVE85_8020</name>
</gene>
<organism evidence="14 15">
    <name type="scientific">Porphyridium purpureum</name>
    <name type="common">Red alga</name>
    <name type="synonym">Porphyridium cruentum</name>
    <dbReference type="NCBI Taxonomy" id="35688"/>
    <lineage>
        <taxon>Eukaryota</taxon>
        <taxon>Rhodophyta</taxon>
        <taxon>Bangiophyceae</taxon>
        <taxon>Porphyridiales</taxon>
        <taxon>Porphyridiaceae</taxon>
        <taxon>Porphyridium</taxon>
    </lineage>
</organism>
<dbReference type="InterPro" id="IPR014709">
    <property type="entry name" value="Glutathione_synthase_C_euk"/>
</dbReference>
<keyword evidence="15" id="KW-1185">Reference proteome</keyword>
<dbReference type="AlphaFoldDB" id="A0A5J4YP86"/>
<name>A0A5J4YP86_PORPP</name>
<evidence type="ECO:0000256" key="8">
    <source>
        <dbReference type="ARBA" id="ARBA00022842"/>
    </source>
</evidence>
<evidence type="ECO:0000256" key="9">
    <source>
        <dbReference type="PIRNR" id="PIRNR001558"/>
    </source>
</evidence>
<evidence type="ECO:0000256" key="1">
    <source>
        <dbReference type="ARBA" id="ARBA00004965"/>
    </source>
</evidence>
<dbReference type="SUPFAM" id="SSF52440">
    <property type="entry name" value="PreATP-grasp domain"/>
    <property type="match status" value="1"/>
</dbReference>
<dbReference type="EMBL" id="VRMN01000009">
    <property type="protein sequence ID" value="KAA8492513.1"/>
    <property type="molecule type" value="Genomic_DNA"/>
</dbReference>
<dbReference type="EC" id="6.3.2.3" evidence="9"/>
<dbReference type="Gene3D" id="3.40.50.1760">
    <property type="entry name" value="Glutathione synthase, substrate-binding domain superfamily, eukaryotic"/>
    <property type="match status" value="1"/>
</dbReference>
<dbReference type="InterPro" id="IPR004887">
    <property type="entry name" value="GSH_synth_subst-bd"/>
</dbReference>
<dbReference type="NCBIfam" id="TIGR01986">
    <property type="entry name" value="glut_syn_euk"/>
    <property type="match status" value="1"/>
</dbReference>
<evidence type="ECO:0000313" key="14">
    <source>
        <dbReference type="EMBL" id="KAA8492513.1"/>
    </source>
</evidence>
<evidence type="ECO:0000313" key="15">
    <source>
        <dbReference type="Proteomes" id="UP000324585"/>
    </source>
</evidence>
<keyword evidence="3 9" id="KW-0436">Ligase</keyword>
<keyword evidence="6 9" id="KW-0547">Nucleotide-binding</keyword>
<feature type="binding site" evidence="10">
    <location>
        <position position="402"/>
    </location>
    <ligand>
        <name>ATP</name>
        <dbReference type="ChEBI" id="CHEBI:30616"/>
    </ligand>
</feature>
<dbReference type="GO" id="GO:0043295">
    <property type="term" value="F:glutathione binding"/>
    <property type="evidence" value="ECO:0007669"/>
    <property type="project" value="UniProtKB-UniRule"/>
</dbReference>
<evidence type="ECO:0000256" key="6">
    <source>
        <dbReference type="ARBA" id="ARBA00022741"/>
    </source>
</evidence>
<feature type="binding site" evidence="11">
    <location>
        <position position="395"/>
    </location>
    <ligand>
        <name>Mg(2+)</name>
        <dbReference type="ChEBI" id="CHEBI:18420"/>
    </ligand>
</feature>
<evidence type="ECO:0000256" key="7">
    <source>
        <dbReference type="ARBA" id="ARBA00022840"/>
    </source>
</evidence>
<dbReference type="GO" id="GO:0005524">
    <property type="term" value="F:ATP binding"/>
    <property type="evidence" value="ECO:0007669"/>
    <property type="project" value="UniProtKB-UniRule"/>
</dbReference>
<feature type="binding site" evidence="12">
    <location>
        <begin position="488"/>
        <end position="489"/>
    </location>
    <ligand>
        <name>substrate</name>
    </ligand>
</feature>
<proteinExistence type="inferred from homology"/>
<comment type="caution">
    <text evidence="14">The sequence shown here is derived from an EMBL/GenBank/DDBJ whole genome shotgun (WGS) entry which is preliminary data.</text>
</comment>
<feature type="binding site" evidence="10">
    <location>
        <position position="132"/>
    </location>
    <ligand>
        <name>substrate</name>
    </ligand>
</feature>
<feature type="binding site" evidence="10">
    <location>
        <position position="485"/>
    </location>
    <ligand>
        <name>ATP</name>
        <dbReference type="ChEBI" id="CHEBI:30616"/>
    </ligand>
</feature>
<dbReference type="PIRSF" id="PIRSF001558">
    <property type="entry name" value="GSHase"/>
    <property type="match status" value="1"/>
</dbReference>
<keyword evidence="8 9" id="KW-0460">Magnesium</keyword>
<dbReference type="InterPro" id="IPR014049">
    <property type="entry name" value="Glutathione_synthase_N_euk"/>
</dbReference>
<keyword evidence="5 9" id="KW-0479">Metal-binding</keyword>
<dbReference type="PANTHER" id="PTHR11130:SF0">
    <property type="entry name" value="GLUTATHIONE SYNTHETASE"/>
    <property type="match status" value="1"/>
</dbReference>
<feature type="binding site" evidence="10">
    <location>
        <position position="329"/>
    </location>
    <ligand>
        <name>ATP</name>
        <dbReference type="ChEBI" id="CHEBI:30616"/>
    </ligand>
</feature>
<dbReference type="OMA" id="FEAHKNM"/>
<feature type="binding site" evidence="11">
    <location>
        <position position="156"/>
    </location>
    <ligand>
        <name>Mg(2+)</name>
        <dbReference type="ChEBI" id="CHEBI:18420"/>
    </ligand>
</feature>
<feature type="binding site" evidence="12">
    <location>
        <begin position="290"/>
        <end position="293"/>
    </location>
    <ligand>
        <name>substrate</name>
    </ligand>
</feature>
<dbReference type="PANTHER" id="PTHR11130">
    <property type="entry name" value="GLUTATHIONE SYNTHETASE"/>
    <property type="match status" value="1"/>
</dbReference>
<feature type="binding site" evidence="10">
    <location>
        <position position="154"/>
    </location>
    <ligand>
        <name>ATP</name>
        <dbReference type="ChEBI" id="CHEBI:30616"/>
    </ligand>
</feature>
<dbReference type="InterPro" id="IPR037013">
    <property type="entry name" value="GSH-S_sub-bd_sf"/>
</dbReference>
<dbReference type="InterPro" id="IPR016185">
    <property type="entry name" value="PreATP-grasp_dom_sf"/>
</dbReference>
<dbReference type="OrthoDB" id="2020073at2759"/>
<feature type="binding site" evidence="10">
    <location>
        <position position="450"/>
    </location>
    <ligand>
        <name>substrate</name>
    </ligand>
</feature>
<protein>
    <recommendedName>
        <fullName evidence="9">Glutathione synthetase</fullName>
        <shortName evidence="9">GSH-S</shortName>
        <ecNumber evidence="9">6.3.2.3</ecNumber>
    </recommendedName>
</protein>
<dbReference type="Gene3D" id="1.10.1080.10">
    <property type="entry name" value="Glutathione Synthetase, Chain A, domain 3"/>
    <property type="match status" value="1"/>
</dbReference>
<feature type="binding site" evidence="10">
    <location>
        <position position="236"/>
    </location>
    <ligand>
        <name>substrate</name>
    </ligand>
</feature>
<feature type="binding site" evidence="10">
    <location>
        <begin position="424"/>
        <end position="427"/>
    </location>
    <ligand>
        <name>ATP</name>
        <dbReference type="ChEBI" id="CHEBI:30616"/>
    </ligand>
</feature>
<dbReference type="InterPro" id="IPR005615">
    <property type="entry name" value="Glutathione_synthase"/>
</dbReference>
<comment type="similarity">
    <text evidence="2 9">Belongs to the eukaryotic GSH synthase family.</text>
</comment>
<dbReference type="Proteomes" id="UP000324585">
    <property type="component" value="Unassembled WGS sequence"/>
</dbReference>
<evidence type="ECO:0000256" key="3">
    <source>
        <dbReference type="ARBA" id="ARBA00022598"/>
    </source>
</evidence>
<feature type="domain" description="Glutathione synthase substrate-binding" evidence="13">
    <location>
        <begin position="221"/>
        <end position="325"/>
    </location>
</feature>
<evidence type="ECO:0000256" key="5">
    <source>
        <dbReference type="ARBA" id="ARBA00022723"/>
    </source>
</evidence>